<dbReference type="PANTHER" id="PTHR11005">
    <property type="entry name" value="LYSOSOMAL ACID LIPASE-RELATED"/>
    <property type="match status" value="1"/>
</dbReference>
<dbReference type="EMBL" id="CALOZG010000002">
    <property type="protein sequence ID" value="CAH3966153.1"/>
    <property type="molecule type" value="Genomic_DNA"/>
</dbReference>
<proteinExistence type="predicted"/>
<feature type="signal peptide" evidence="1">
    <location>
        <begin position="1"/>
        <end position="17"/>
    </location>
</feature>
<keyword evidence="1" id="KW-0732">Signal</keyword>
<reference evidence="3" key="1">
    <citation type="submission" date="2022-05" db="EMBL/GenBank/DDBJ databases">
        <authorList>
            <person name="Okamura Y."/>
        </authorList>
    </citation>
    <scope>NUCLEOTIDE SEQUENCE</scope>
</reference>
<dbReference type="InterPro" id="IPR029058">
    <property type="entry name" value="AB_hydrolase_fold"/>
</dbReference>
<organism evidence="3 4">
    <name type="scientific">Pieris brassicae</name>
    <name type="common">White butterfly</name>
    <name type="synonym">Large white butterfly</name>
    <dbReference type="NCBI Taxonomy" id="7116"/>
    <lineage>
        <taxon>Eukaryota</taxon>
        <taxon>Metazoa</taxon>
        <taxon>Ecdysozoa</taxon>
        <taxon>Arthropoda</taxon>
        <taxon>Hexapoda</taxon>
        <taxon>Insecta</taxon>
        <taxon>Pterygota</taxon>
        <taxon>Neoptera</taxon>
        <taxon>Endopterygota</taxon>
        <taxon>Lepidoptera</taxon>
        <taxon>Glossata</taxon>
        <taxon>Ditrysia</taxon>
        <taxon>Papilionoidea</taxon>
        <taxon>Pieridae</taxon>
        <taxon>Pierinae</taxon>
        <taxon>Pieris</taxon>
    </lineage>
</organism>
<feature type="chain" id="PRO_5040362555" description="Partial AB-hydrolase lipase domain-containing protein" evidence="1">
    <location>
        <begin position="18"/>
        <end position="284"/>
    </location>
</feature>
<evidence type="ECO:0000256" key="1">
    <source>
        <dbReference type="SAM" id="SignalP"/>
    </source>
</evidence>
<feature type="domain" description="Partial AB-hydrolase lipase" evidence="2">
    <location>
        <begin position="26"/>
        <end position="82"/>
    </location>
</feature>
<keyword evidence="4" id="KW-1185">Reference proteome</keyword>
<dbReference type="Proteomes" id="UP001152562">
    <property type="component" value="Unassembled WGS sequence"/>
</dbReference>
<dbReference type="Pfam" id="PF04083">
    <property type="entry name" value="Abhydro_lipase"/>
    <property type="match status" value="1"/>
</dbReference>
<comment type="caution">
    <text evidence="3">The sequence shown here is derived from an EMBL/GenBank/DDBJ whole genome shotgun (WGS) entry which is preliminary data.</text>
</comment>
<dbReference type="AlphaFoldDB" id="A0A9P0SUB1"/>
<protein>
    <recommendedName>
        <fullName evidence="2">Partial AB-hydrolase lipase domain-containing protein</fullName>
    </recommendedName>
</protein>
<dbReference type="Gene3D" id="3.40.50.1820">
    <property type="entry name" value="alpha/beta hydrolase"/>
    <property type="match status" value="2"/>
</dbReference>
<evidence type="ECO:0000313" key="3">
    <source>
        <dbReference type="EMBL" id="CAH3966153.1"/>
    </source>
</evidence>
<gene>
    <name evidence="3" type="ORF">PIBRA_LOCUS1664</name>
</gene>
<dbReference type="InterPro" id="IPR006693">
    <property type="entry name" value="AB_hydrolase_lipase"/>
</dbReference>
<accession>A0A9P0SUB1</accession>
<evidence type="ECO:0000259" key="2">
    <source>
        <dbReference type="Pfam" id="PF04083"/>
    </source>
</evidence>
<evidence type="ECO:0000313" key="4">
    <source>
        <dbReference type="Proteomes" id="UP001152562"/>
    </source>
</evidence>
<dbReference type="SUPFAM" id="SSF53474">
    <property type="entry name" value="alpha/beta-Hydrolases"/>
    <property type="match status" value="2"/>
</dbReference>
<sequence>MWFTSILVLCIVIPSYGNQDTCQTHDKIVKAGYTAERYDVVTEDGYILEVNRIPRGKGSSWSSKRPVVFMMHGLTGCSNCYVELGSQYAMGITIQDLISCGYFPPFQLKTAARFTTTIHNLAKTSGIYEILGPDWNSKNANAKSGCANGACSRSSEVEEIIEEIVDGADLMAGSSVKQFAHFGQNINDKVFRRFYHTPSINLLVYGSLNPPKYDLKKVDVDITMHYALGDEILDERDVLSMVADLPRAKARKVAKADFSHVDFVASSLVKQLVTDYIIADLRRR</sequence>
<name>A0A9P0SUB1_PIEBR</name>
<dbReference type="GO" id="GO:0006629">
    <property type="term" value="P:lipid metabolic process"/>
    <property type="evidence" value="ECO:0007669"/>
    <property type="project" value="InterPro"/>
</dbReference>